<dbReference type="InterPro" id="IPR007197">
    <property type="entry name" value="rSAM"/>
</dbReference>
<dbReference type="Gene3D" id="3.20.20.70">
    <property type="entry name" value="Aldolase class I"/>
    <property type="match status" value="1"/>
</dbReference>
<dbReference type="InterPro" id="IPR016431">
    <property type="entry name" value="Pyrv-formate_lyase-activ_prd"/>
</dbReference>
<feature type="binding site" evidence="6">
    <location>
        <position position="80"/>
    </location>
    <ligand>
        <name>[4Fe-4S] cluster</name>
        <dbReference type="ChEBI" id="CHEBI:49883"/>
        <note>4Fe-4S-S-AdoMet</note>
    </ligand>
</feature>
<sequence>MKALLYERKDSEVVCKACNRKCKIPPNYSGFCGVRYNIKNELLVVNWGIFIAVALDPIEKKPLYHFYPGSKALSLGTTGCSFACKYCLNWDISQRRKIVGIKLEPEEIIELAKENNTRIITFTYNEPSIYAEFSYEVSKLAKREGMKVTWVSNGYFTDELIDFISKFVDAVTIDIKGNGNEGFARKYISVLNYSETVLHAIEELYKKKVHVEVTDLVIPEIGDSLEDARKVSKRIYDIMGEESNIHFLRFYPEYKLSYLYQTPIETLERHARIAKEEGIRYVYIGNVPGHELENTYCPNCGKPVIERKGFTVYRVNLEDGRCKHCGYRVFLKGEARTSEIYYPEPIYLNKPFVERVIKDDRIEEREVK</sequence>
<keyword evidence="5 6" id="KW-0411">Iron-sulfur</keyword>
<evidence type="ECO:0000256" key="1">
    <source>
        <dbReference type="ARBA" id="ARBA00022485"/>
    </source>
</evidence>
<keyword evidence="3 6" id="KW-0479">Metal-binding</keyword>
<evidence type="ECO:0000256" key="3">
    <source>
        <dbReference type="ARBA" id="ARBA00022723"/>
    </source>
</evidence>
<dbReference type="PANTHER" id="PTHR30352:SF5">
    <property type="entry name" value="PYRUVATE FORMATE-LYASE 1-ACTIVATING ENZYME"/>
    <property type="match status" value="1"/>
</dbReference>
<dbReference type="PROSITE" id="PS51918">
    <property type="entry name" value="RADICAL_SAM"/>
    <property type="match status" value="1"/>
</dbReference>
<dbReference type="PIRSF" id="PIRSF004869">
    <property type="entry name" value="PflX_prd"/>
    <property type="match status" value="1"/>
</dbReference>
<dbReference type="InterPro" id="IPR027596">
    <property type="entry name" value="AmmeMemoSam_rS"/>
</dbReference>
<dbReference type="GO" id="GO:0046872">
    <property type="term" value="F:metal ion binding"/>
    <property type="evidence" value="ECO:0007669"/>
    <property type="project" value="UniProtKB-KW"/>
</dbReference>
<comment type="cofactor">
    <cofactor evidence="6">
        <name>[4Fe-4S] cluster</name>
        <dbReference type="ChEBI" id="CHEBI:49883"/>
    </cofactor>
    <text evidence="6">Binds 1 [4Fe-4S] cluster. The cluster is coordinated with 3 cysteines and an exchangeable S-adenosyl-L-methionine.</text>
</comment>
<dbReference type="InterPro" id="IPR013785">
    <property type="entry name" value="Aldolase_TIM"/>
</dbReference>
<evidence type="ECO:0000313" key="8">
    <source>
        <dbReference type="EMBL" id="RIB35083.1"/>
    </source>
</evidence>
<dbReference type="AlphaFoldDB" id="A0A397WPQ4"/>
<proteinExistence type="predicted"/>
<evidence type="ECO:0000313" key="9">
    <source>
        <dbReference type="Proteomes" id="UP000266622"/>
    </source>
</evidence>
<keyword evidence="1" id="KW-0004">4Fe-4S</keyword>
<dbReference type="SUPFAM" id="SSF102114">
    <property type="entry name" value="Radical SAM enzymes"/>
    <property type="match status" value="1"/>
</dbReference>
<comment type="caution">
    <text evidence="8">The sequence shown here is derived from an EMBL/GenBank/DDBJ whole genome shotgun (WGS) entry which is preliminary data.</text>
</comment>
<gene>
    <name evidence="8" type="ORF">BXU00_03300</name>
</gene>
<evidence type="ECO:0000256" key="4">
    <source>
        <dbReference type="ARBA" id="ARBA00023004"/>
    </source>
</evidence>
<keyword evidence="4 6" id="KW-0408">Iron</keyword>
<dbReference type="Proteomes" id="UP000266622">
    <property type="component" value="Unassembled WGS sequence"/>
</dbReference>
<feature type="binding site" evidence="6">
    <location>
        <position position="87"/>
    </location>
    <ligand>
        <name>[4Fe-4S] cluster</name>
        <dbReference type="ChEBI" id="CHEBI:49883"/>
        <note>4Fe-4S-S-AdoMet</note>
    </ligand>
</feature>
<evidence type="ECO:0000259" key="7">
    <source>
        <dbReference type="PROSITE" id="PS51918"/>
    </source>
</evidence>
<dbReference type="CDD" id="cd01335">
    <property type="entry name" value="Radical_SAM"/>
    <property type="match status" value="1"/>
</dbReference>
<keyword evidence="2 6" id="KW-0949">S-adenosyl-L-methionine</keyword>
<feature type="binding site" evidence="6">
    <location>
        <position position="84"/>
    </location>
    <ligand>
        <name>[4Fe-4S] cluster</name>
        <dbReference type="ChEBI" id="CHEBI:49883"/>
        <note>4Fe-4S-S-AdoMet</note>
    </ligand>
</feature>
<protein>
    <submittedName>
        <fullName evidence="8">AmmeMemoRadiSam system radical SAM enzyme</fullName>
    </submittedName>
</protein>
<dbReference type="NCBIfam" id="TIGR04337">
    <property type="entry name" value="AmmeMemoSam_rS"/>
    <property type="match status" value="1"/>
</dbReference>
<dbReference type="GO" id="GO:0051539">
    <property type="term" value="F:4 iron, 4 sulfur cluster binding"/>
    <property type="evidence" value="ECO:0007669"/>
    <property type="project" value="UniProtKB-KW"/>
</dbReference>
<dbReference type="Pfam" id="PF04055">
    <property type="entry name" value="Radical_SAM"/>
    <property type="match status" value="1"/>
</dbReference>
<evidence type="ECO:0000256" key="2">
    <source>
        <dbReference type="ARBA" id="ARBA00022691"/>
    </source>
</evidence>
<dbReference type="InterPro" id="IPR034457">
    <property type="entry name" value="Organic_radical-activating"/>
</dbReference>
<dbReference type="SFLD" id="SFLDG01101">
    <property type="entry name" value="Uncharacterised_Radical_SAM_Su"/>
    <property type="match status" value="1"/>
</dbReference>
<dbReference type="PANTHER" id="PTHR30352">
    <property type="entry name" value="PYRUVATE FORMATE-LYASE-ACTIVATING ENZYME"/>
    <property type="match status" value="1"/>
</dbReference>
<feature type="domain" description="Radical SAM core" evidence="7">
    <location>
        <begin position="65"/>
        <end position="280"/>
    </location>
</feature>
<accession>A0A397WPQ4</accession>
<name>A0A397WPQ4_9ARCH</name>
<dbReference type="InterPro" id="IPR058240">
    <property type="entry name" value="rSAM_sf"/>
</dbReference>
<organism evidence="8 9">
    <name type="scientific">Candidatus Nanoclepta minutus</name>
    <dbReference type="NCBI Taxonomy" id="1940235"/>
    <lineage>
        <taxon>Archaea</taxon>
        <taxon>Nanobdellota</taxon>
        <taxon>Candidatus Nanoclepta</taxon>
    </lineage>
</organism>
<dbReference type="SFLD" id="SFLDS00029">
    <property type="entry name" value="Radical_SAM"/>
    <property type="match status" value="1"/>
</dbReference>
<evidence type="ECO:0000256" key="5">
    <source>
        <dbReference type="ARBA" id="ARBA00023014"/>
    </source>
</evidence>
<dbReference type="GO" id="GO:0003824">
    <property type="term" value="F:catalytic activity"/>
    <property type="evidence" value="ECO:0007669"/>
    <property type="project" value="InterPro"/>
</dbReference>
<dbReference type="EMBL" id="MWMI01000007">
    <property type="protein sequence ID" value="RIB35083.1"/>
    <property type="molecule type" value="Genomic_DNA"/>
</dbReference>
<evidence type="ECO:0000256" key="6">
    <source>
        <dbReference type="PIRSR" id="PIRSR004869-50"/>
    </source>
</evidence>
<reference evidence="8 9" key="1">
    <citation type="journal article" date="2018" name="Syst. Appl. Microbiol.">
        <title>A new symbiotic nanoarchaeote (Candidatus Nanoclepta minutus) and its host (Zestosphaera tikiterensis gen. nov., sp. nov.) from a New Zealand hot spring.</title>
        <authorList>
            <person name="St John E."/>
            <person name="Liu Y."/>
            <person name="Podar M."/>
            <person name="Stott M.B."/>
            <person name="Meneghin J."/>
            <person name="Chen Z."/>
            <person name="Lagutin K."/>
            <person name="Mitchell K."/>
            <person name="Reysenbach A.L."/>
        </authorList>
    </citation>
    <scope>NUCLEOTIDE SEQUENCE [LARGE SCALE GENOMIC DNA]</scope>
    <source>
        <strain evidence="8">NZ3</strain>
    </source>
</reference>